<evidence type="ECO:0000313" key="5">
    <source>
        <dbReference type="EMBL" id="KAK7417716.1"/>
    </source>
</evidence>
<evidence type="ECO:0000256" key="1">
    <source>
        <dbReference type="ARBA" id="ARBA00007409"/>
    </source>
</evidence>
<dbReference type="SFLD" id="SFLDG00358">
    <property type="entry name" value="Main_(cytGST)"/>
    <property type="match status" value="1"/>
</dbReference>
<comment type="caution">
    <text evidence="5">The sequence shown here is derived from an EMBL/GenBank/DDBJ whole genome shotgun (WGS) entry which is preliminary data.</text>
</comment>
<dbReference type="EMBL" id="JAZAVJ010000054">
    <property type="protein sequence ID" value="KAK7417716.1"/>
    <property type="molecule type" value="Genomic_DNA"/>
</dbReference>
<dbReference type="Pfam" id="PF00043">
    <property type="entry name" value="GST_C"/>
    <property type="match status" value="1"/>
</dbReference>
<feature type="domain" description="GST C-terminal" evidence="4">
    <location>
        <begin position="86"/>
        <end position="212"/>
    </location>
</feature>
<dbReference type="SFLD" id="SFLDS00019">
    <property type="entry name" value="Glutathione_Transferase_(cytos"/>
    <property type="match status" value="1"/>
</dbReference>
<dbReference type="InterPro" id="IPR050802">
    <property type="entry name" value="EF-GSTs"/>
</dbReference>
<dbReference type="GO" id="GO:0003746">
    <property type="term" value="F:translation elongation factor activity"/>
    <property type="evidence" value="ECO:0007669"/>
    <property type="project" value="UniProtKB-KW"/>
</dbReference>
<dbReference type="Pfam" id="PF02798">
    <property type="entry name" value="GST_N"/>
    <property type="match status" value="1"/>
</dbReference>
<dbReference type="InterPro" id="IPR036249">
    <property type="entry name" value="Thioredoxin-like_sf"/>
</dbReference>
<reference evidence="5 6" key="1">
    <citation type="journal article" date="2025" name="Microbiol. Resour. Announc.">
        <title>Draft genome sequences for Neonectria magnoliae and Neonectria punicea, canker pathogens of Liriodendron tulipifera and Acer saccharum in West Virginia.</title>
        <authorList>
            <person name="Petronek H.M."/>
            <person name="Kasson M.T."/>
            <person name="Metheny A.M."/>
            <person name="Stauder C.M."/>
            <person name="Lovett B."/>
            <person name="Lynch S.C."/>
            <person name="Garnas J.R."/>
            <person name="Kasson L.R."/>
            <person name="Stajich J.E."/>
        </authorList>
    </citation>
    <scope>NUCLEOTIDE SEQUENCE [LARGE SCALE GENOMIC DNA]</scope>
    <source>
        <strain evidence="5 6">NRRL 64653</strain>
    </source>
</reference>
<evidence type="ECO:0000313" key="6">
    <source>
        <dbReference type="Proteomes" id="UP001498476"/>
    </source>
</evidence>
<dbReference type="PANTHER" id="PTHR43986:SF1">
    <property type="entry name" value="ELONGATION FACTOR 1-GAMMA"/>
    <property type="match status" value="1"/>
</dbReference>
<dbReference type="InterPro" id="IPR010987">
    <property type="entry name" value="Glutathione-S-Trfase_C-like"/>
</dbReference>
<dbReference type="PANTHER" id="PTHR43986">
    <property type="entry name" value="ELONGATION FACTOR 1-GAMMA"/>
    <property type="match status" value="1"/>
</dbReference>
<keyword evidence="5" id="KW-0648">Protein biosynthesis</keyword>
<protein>
    <submittedName>
        <fullName evidence="5">Elongation factor EF-1 gamma subunit</fullName>
    </submittedName>
</protein>
<dbReference type="InterPro" id="IPR004045">
    <property type="entry name" value="Glutathione_S-Trfase_N"/>
</dbReference>
<name>A0ABR1H9I7_9HYPO</name>
<proteinExistence type="inferred from homology"/>
<dbReference type="SUPFAM" id="SSF47616">
    <property type="entry name" value="GST C-terminal domain-like"/>
    <property type="match status" value="1"/>
</dbReference>
<dbReference type="CDD" id="cd03181">
    <property type="entry name" value="GST_C_EF1Bgamma_like"/>
    <property type="match status" value="1"/>
</dbReference>
<dbReference type="CDD" id="cd03044">
    <property type="entry name" value="GST_N_EF1Bgamma"/>
    <property type="match status" value="1"/>
</dbReference>
<dbReference type="Gene3D" id="1.20.1050.10">
    <property type="match status" value="1"/>
</dbReference>
<evidence type="ECO:0000259" key="4">
    <source>
        <dbReference type="PROSITE" id="PS50405"/>
    </source>
</evidence>
<keyword evidence="5" id="KW-0251">Elongation factor</keyword>
<keyword evidence="6" id="KW-1185">Reference proteome</keyword>
<evidence type="ECO:0000259" key="3">
    <source>
        <dbReference type="PROSITE" id="PS50404"/>
    </source>
</evidence>
<accession>A0ABR1H9I7</accession>
<dbReference type="InterPro" id="IPR036282">
    <property type="entry name" value="Glutathione-S-Trfase_C_sf"/>
</dbReference>
<gene>
    <name evidence="5" type="primary">TEF4_2</name>
    <name evidence="5" type="ORF">QQX98_004372</name>
</gene>
<organism evidence="5 6">
    <name type="scientific">Neonectria punicea</name>
    <dbReference type="NCBI Taxonomy" id="979145"/>
    <lineage>
        <taxon>Eukaryota</taxon>
        <taxon>Fungi</taxon>
        <taxon>Dikarya</taxon>
        <taxon>Ascomycota</taxon>
        <taxon>Pezizomycotina</taxon>
        <taxon>Sordariomycetes</taxon>
        <taxon>Hypocreomycetidae</taxon>
        <taxon>Hypocreales</taxon>
        <taxon>Nectriaceae</taxon>
        <taxon>Neonectria</taxon>
    </lineage>
</organism>
<dbReference type="Proteomes" id="UP001498476">
    <property type="component" value="Unassembled WGS sequence"/>
</dbReference>
<dbReference type="Gene3D" id="3.40.30.10">
    <property type="entry name" value="Glutaredoxin"/>
    <property type="match status" value="1"/>
</dbReference>
<dbReference type="PROSITE" id="PS50404">
    <property type="entry name" value="GST_NTER"/>
    <property type="match status" value="1"/>
</dbReference>
<feature type="domain" description="GST N-terminal" evidence="3">
    <location>
        <begin position="2"/>
        <end position="81"/>
    </location>
</feature>
<evidence type="ECO:0000256" key="2">
    <source>
        <dbReference type="RuleBase" id="RU003494"/>
    </source>
</evidence>
<sequence>MVFGTLYAIKNNVRTTAILAVAKENGLDLNFVSVDLANPTAEHLKANKLGKIPTFVSEDGFALSECISILVYFTAQNDNTSLFGKTKQDYASVLKWLSFANSEIIPSLAGWYRPLRGAIPYDKKSVDNSAKATLKAVEIIEEQLTDDAFLVGETLSIADLFTAAVVSRGFQFLFDKKFREENPHITRWFETVTSQSSYSAVADKVEFLNTPAPANVPPKQA</sequence>
<dbReference type="SUPFAM" id="SSF52833">
    <property type="entry name" value="Thioredoxin-like"/>
    <property type="match status" value="1"/>
</dbReference>
<comment type="similarity">
    <text evidence="1 2">Belongs to the GST superfamily.</text>
</comment>
<dbReference type="InterPro" id="IPR040079">
    <property type="entry name" value="Glutathione_S-Trfase"/>
</dbReference>
<dbReference type="PROSITE" id="PS50405">
    <property type="entry name" value="GST_CTER"/>
    <property type="match status" value="1"/>
</dbReference>
<dbReference type="InterPro" id="IPR004046">
    <property type="entry name" value="GST_C"/>
</dbReference>